<dbReference type="GO" id="GO:0003677">
    <property type="term" value="F:DNA binding"/>
    <property type="evidence" value="ECO:0007669"/>
    <property type="project" value="UniProtKB-UniRule"/>
</dbReference>
<evidence type="ECO:0000256" key="1">
    <source>
        <dbReference type="ARBA" id="ARBA00002190"/>
    </source>
</evidence>
<evidence type="ECO:0000256" key="6">
    <source>
        <dbReference type="RuleBase" id="RU365089"/>
    </source>
</evidence>
<comment type="caution">
    <text evidence="8">The sequence shown here is derived from an EMBL/GenBank/DDBJ whole genome shotgun (WGS) entry which is preliminary data.</text>
</comment>
<evidence type="ECO:0000256" key="5">
    <source>
        <dbReference type="ARBA" id="ARBA00023172"/>
    </source>
</evidence>
<feature type="non-terminal residue" evidence="8">
    <location>
        <position position="398"/>
    </location>
</feature>
<gene>
    <name evidence="8" type="ORF">BWK73_50210</name>
</gene>
<keyword evidence="6" id="KW-0814">Transposable element</keyword>
<proteinExistence type="inferred from homology"/>
<keyword evidence="5 6" id="KW-0233">DNA recombination</keyword>
<evidence type="ECO:0000313" key="9">
    <source>
        <dbReference type="Proteomes" id="UP000192491"/>
    </source>
</evidence>
<evidence type="ECO:0000256" key="4">
    <source>
        <dbReference type="ARBA" id="ARBA00023125"/>
    </source>
</evidence>
<accession>A0A1Y1Q8S4</accession>
<dbReference type="InterPro" id="IPR001207">
    <property type="entry name" value="Transposase_mutator"/>
</dbReference>
<sequence length="398" mass="45452">MERPQLQAIAKELAKTVKTEADLNRLSQELLKMTVEAALNVELDDHLGYSKHAKTPEVGNSRNGYTRKTLKSQHGEVEIQTPRDRAGSFEPLLVKKNQTRLTKMDDQILYLYAKGMMSTRDIVDCFQDMYGADVSATLVSNVTAAVIDRVTEWQARPLDAVYPILYLDCIVLKIRKGKQVINQAVYLVLGVNLEGHKELLGMWLSENEGSRFWLGVLTELQNRGVKDVLIACVDGLTGFPEAINAVFPQTDIQLCIVHMVRNSLKYVPWKDYKAVTADLKTIYQSTTEEAGLLALRQFGECWDEKYPQISRSWLNHWENLNTFFDYPADIRKAIYTTNAIESLNSVVRKAVKQRKVFSSEDAAKKVVFLAIEQASRKWTMPIRDWKAALNRFMMMFED</sequence>
<comment type="similarity">
    <text evidence="2 6">Belongs to the transposase mutator family.</text>
</comment>
<evidence type="ECO:0000256" key="2">
    <source>
        <dbReference type="ARBA" id="ARBA00010961"/>
    </source>
</evidence>
<comment type="function">
    <text evidence="1 6">Required for the transposition of the insertion element.</text>
</comment>
<dbReference type="Pfam" id="PF00872">
    <property type="entry name" value="Transposase_mut"/>
    <property type="match status" value="1"/>
</dbReference>
<keyword evidence="4 6" id="KW-0238">DNA-binding</keyword>
<dbReference type="PROSITE" id="PS01007">
    <property type="entry name" value="TRANSPOSASE_MUTATOR"/>
    <property type="match status" value="1"/>
</dbReference>
<feature type="region of interest" description="Disordered" evidence="7">
    <location>
        <begin position="52"/>
        <end position="80"/>
    </location>
</feature>
<dbReference type="PANTHER" id="PTHR33217">
    <property type="entry name" value="TRANSPOSASE FOR INSERTION SEQUENCE ELEMENT IS1081"/>
    <property type="match status" value="1"/>
</dbReference>
<dbReference type="PANTHER" id="PTHR33217:SF5">
    <property type="entry name" value="MUTATOR FAMILY TRANSPOSASE"/>
    <property type="match status" value="1"/>
</dbReference>
<dbReference type="EMBL" id="MTEJ01000691">
    <property type="protein sequence ID" value="OQW99597.1"/>
    <property type="molecule type" value="Genomic_DNA"/>
</dbReference>
<evidence type="ECO:0000256" key="3">
    <source>
        <dbReference type="ARBA" id="ARBA00022578"/>
    </source>
</evidence>
<organism evidence="8 9">
    <name type="scientific">Thiothrix lacustris</name>
    <dbReference type="NCBI Taxonomy" id="525917"/>
    <lineage>
        <taxon>Bacteria</taxon>
        <taxon>Pseudomonadati</taxon>
        <taxon>Pseudomonadota</taxon>
        <taxon>Gammaproteobacteria</taxon>
        <taxon>Thiotrichales</taxon>
        <taxon>Thiotrichaceae</taxon>
        <taxon>Thiothrix</taxon>
    </lineage>
</organism>
<dbReference type="GO" id="GO:0004803">
    <property type="term" value="F:transposase activity"/>
    <property type="evidence" value="ECO:0007669"/>
    <property type="project" value="UniProtKB-UniRule"/>
</dbReference>
<dbReference type="GO" id="GO:0006313">
    <property type="term" value="P:DNA transposition"/>
    <property type="evidence" value="ECO:0007669"/>
    <property type="project" value="UniProtKB-UniRule"/>
</dbReference>
<evidence type="ECO:0000313" key="8">
    <source>
        <dbReference type="EMBL" id="OQW99597.1"/>
    </source>
</evidence>
<dbReference type="AlphaFoldDB" id="A0A1Y1Q8S4"/>
<protein>
    <recommendedName>
        <fullName evidence="6">Mutator family transposase</fullName>
    </recommendedName>
</protein>
<keyword evidence="3 6" id="KW-0815">Transposition</keyword>
<dbReference type="NCBIfam" id="NF033543">
    <property type="entry name" value="transpos_IS256"/>
    <property type="match status" value="1"/>
</dbReference>
<name>A0A1Y1Q8S4_9GAMM</name>
<evidence type="ECO:0000256" key="7">
    <source>
        <dbReference type="SAM" id="MobiDB-lite"/>
    </source>
</evidence>
<dbReference type="Proteomes" id="UP000192491">
    <property type="component" value="Unassembled WGS sequence"/>
</dbReference>
<reference evidence="8 9" key="1">
    <citation type="submission" date="2017-01" db="EMBL/GenBank/DDBJ databases">
        <title>Novel large sulfur bacteria in the metagenomes of groundwater-fed chemosynthetic microbial mats in the Lake Huron basin.</title>
        <authorList>
            <person name="Sharrar A.M."/>
            <person name="Flood B.E."/>
            <person name="Bailey J.V."/>
            <person name="Jones D.S."/>
            <person name="Biddanda B."/>
            <person name="Ruberg S.A."/>
            <person name="Marcus D.N."/>
            <person name="Dick G.J."/>
        </authorList>
    </citation>
    <scope>NUCLEOTIDE SEQUENCE [LARGE SCALE GENOMIC DNA]</scope>
    <source>
        <strain evidence="8">A8</strain>
    </source>
</reference>